<protein>
    <submittedName>
        <fullName evidence="2">Uncharacterized protein</fullName>
    </submittedName>
</protein>
<accession>A0ABR2K893</accession>
<gene>
    <name evidence="2" type="ORF">M9Y10_041726</name>
</gene>
<feature type="coiled-coil region" evidence="1">
    <location>
        <begin position="214"/>
        <end position="241"/>
    </location>
</feature>
<sequence>MKRALSARVPDFQQKLSPALNNDPWMKSGRKNQIVTEEDIFSMKQELQALIREKNLLKNKIVALMDIEKNSQTNYVPNPKVSKNSLSKEIKELENYNQKKRNEITSLLQSDSVAKITEMQEEIVIIYEELQRLTELKRQIDVKVKESCENLDQTIKTFSPETVARNQKTIIQLERDIAIQEERNRIAKENLEKNDSQPSDEQIEHAKFVMEFSIQILQKNIEDEENEINRLDSEIEIQQANN</sequence>
<evidence type="ECO:0000256" key="1">
    <source>
        <dbReference type="SAM" id="Coils"/>
    </source>
</evidence>
<organism evidence="2 3">
    <name type="scientific">Tritrichomonas musculus</name>
    <dbReference type="NCBI Taxonomy" id="1915356"/>
    <lineage>
        <taxon>Eukaryota</taxon>
        <taxon>Metamonada</taxon>
        <taxon>Parabasalia</taxon>
        <taxon>Tritrichomonadida</taxon>
        <taxon>Tritrichomonadidae</taxon>
        <taxon>Tritrichomonas</taxon>
    </lineage>
</organism>
<comment type="caution">
    <text evidence="2">The sequence shown here is derived from an EMBL/GenBank/DDBJ whole genome shotgun (WGS) entry which is preliminary data.</text>
</comment>
<keyword evidence="1" id="KW-0175">Coiled coil</keyword>
<dbReference type="EMBL" id="JAPFFF010000007">
    <property type="protein sequence ID" value="KAK8886265.1"/>
    <property type="molecule type" value="Genomic_DNA"/>
</dbReference>
<evidence type="ECO:0000313" key="2">
    <source>
        <dbReference type="EMBL" id="KAK8886265.1"/>
    </source>
</evidence>
<proteinExistence type="predicted"/>
<dbReference type="Proteomes" id="UP001470230">
    <property type="component" value="Unassembled WGS sequence"/>
</dbReference>
<keyword evidence="3" id="KW-1185">Reference proteome</keyword>
<name>A0ABR2K893_9EUKA</name>
<reference evidence="2 3" key="1">
    <citation type="submission" date="2024-04" db="EMBL/GenBank/DDBJ databases">
        <title>Tritrichomonas musculus Genome.</title>
        <authorList>
            <person name="Alves-Ferreira E."/>
            <person name="Grigg M."/>
            <person name="Lorenzi H."/>
            <person name="Galac M."/>
        </authorList>
    </citation>
    <scope>NUCLEOTIDE SEQUENCE [LARGE SCALE GENOMIC DNA]</scope>
    <source>
        <strain evidence="2 3">EAF2021</strain>
    </source>
</reference>
<feature type="coiled-coil region" evidence="1">
    <location>
        <begin position="40"/>
        <end position="136"/>
    </location>
</feature>
<evidence type="ECO:0000313" key="3">
    <source>
        <dbReference type="Proteomes" id="UP001470230"/>
    </source>
</evidence>
<feature type="coiled-coil region" evidence="1">
    <location>
        <begin position="163"/>
        <end position="190"/>
    </location>
</feature>